<name>A0ABY7MXE5_9BRAD</name>
<keyword evidence="2" id="KW-1185">Reference proteome</keyword>
<evidence type="ECO:0000313" key="2">
    <source>
        <dbReference type="Proteomes" id="UP001179614"/>
    </source>
</evidence>
<dbReference type="Proteomes" id="UP001179614">
    <property type="component" value="Chromosome"/>
</dbReference>
<reference evidence="1" key="1">
    <citation type="submission" date="2021-12" db="EMBL/GenBank/DDBJ databases">
        <title>Bradyrhizobium xenonodulans sp. nov.</title>
        <authorList>
            <person name="Claassens R."/>
            <person name="Venter S.N."/>
            <person name="Beukes C.W."/>
            <person name="Stepkowski T."/>
            <person name="Steenkamp E.T."/>
        </authorList>
    </citation>
    <scope>NUCLEOTIDE SEQUENCE</scope>
    <source>
        <strain evidence="1">14AB</strain>
    </source>
</reference>
<sequence>MPGTSRGTGRLTCRGVSTAVRPTLDELAEFERLEATAPLDEEGCPAWSFEGEPLTARERRWLELYRKLENCGRLVKTHGRRR</sequence>
<dbReference type="EMBL" id="CP089391">
    <property type="protein sequence ID" value="WBL82137.1"/>
    <property type="molecule type" value="Genomic_DNA"/>
</dbReference>
<dbReference type="RefSeq" id="WP_270171744.1">
    <property type="nucleotide sequence ID" value="NZ_CP089391.1"/>
</dbReference>
<protein>
    <submittedName>
        <fullName evidence="1">Uncharacterized protein</fullName>
    </submittedName>
</protein>
<proteinExistence type="predicted"/>
<accession>A0ABY7MXE5</accession>
<gene>
    <name evidence="1" type="ORF">I3J27_17530</name>
</gene>
<evidence type="ECO:0000313" key="1">
    <source>
        <dbReference type="EMBL" id="WBL82137.1"/>
    </source>
</evidence>
<organism evidence="1 2">
    <name type="scientific">Bradyrhizobium xenonodulans</name>
    <dbReference type="NCBI Taxonomy" id="2736875"/>
    <lineage>
        <taxon>Bacteria</taxon>
        <taxon>Pseudomonadati</taxon>
        <taxon>Pseudomonadota</taxon>
        <taxon>Alphaproteobacteria</taxon>
        <taxon>Hyphomicrobiales</taxon>
        <taxon>Nitrobacteraceae</taxon>
        <taxon>Bradyrhizobium</taxon>
    </lineage>
</organism>